<dbReference type="Gene3D" id="2.40.50.140">
    <property type="entry name" value="Nucleic acid-binding proteins"/>
    <property type="match status" value="2"/>
</dbReference>
<protein>
    <submittedName>
        <fullName evidence="1">Replication factor-A carboxy-terminal domain protein</fullName>
    </submittedName>
</protein>
<proteinExistence type="predicted"/>
<dbReference type="AlphaFoldDB" id="A0A392N3I4"/>
<name>A0A392N3I4_9FABA</name>
<dbReference type="Proteomes" id="UP000265520">
    <property type="component" value="Unassembled WGS sequence"/>
</dbReference>
<evidence type="ECO:0000313" key="1">
    <source>
        <dbReference type="EMBL" id="MCH93705.1"/>
    </source>
</evidence>
<dbReference type="InterPro" id="IPR012340">
    <property type="entry name" value="NA-bd_OB-fold"/>
</dbReference>
<keyword evidence="2" id="KW-1185">Reference proteome</keyword>
<organism evidence="1 2">
    <name type="scientific">Trifolium medium</name>
    <dbReference type="NCBI Taxonomy" id="97028"/>
    <lineage>
        <taxon>Eukaryota</taxon>
        <taxon>Viridiplantae</taxon>
        <taxon>Streptophyta</taxon>
        <taxon>Embryophyta</taxon>
        <taxon>Tracheophyta</taxon>
        <taxon>Spermatophyta</taxon>
        <taxon>Magnoliopsida</taxon>
        <taxon>eudicotyledons</taxon>
        <taxon>Gunneridae</taxon>
        <taxon>Pentapetalae</taxon>
        <taxon>rosids</taxon>
        <taxon>fabids</taxon>
        <taxon>Fabales</taxon>
        <taxon>Fabaceae</taxon>
        <taxon>Papilionoideae</taxon>
        <taxon>50 kb inversion clade</taxon>
        <taxon>NPAAA clade</taxon>
        <taxon>Hologalegina</taxon>
        <taxon>IRL clade</taxon>
        <taxon>Trifolieae</taxon>
        <taxon>Trifolium</taxon>
    </lineage>
</organism>
<dbReference type="EMBL" id="LXQA010025602">
    <property type="protein sequence ID" value="MCH93705.1"/>
    <property type="molecule type" value="Genomic_DNA"/>
</dbReference>
<evidence type="ECO:0000313" key="2">
    <source>
        <dbReference type="Proteomes" id="UP000265520"/>
    </source>
</evidence>
<accession>A0A392N3I4</accession>
<sequence length="130" mass="14272">MLGKSPGGIPVVVVQFAKLKIFKENVSIQNVMNTTRILVNPEIEEALALKNVIAEYGIAPTSFVSLLGSRGKPSLEDDFLGIYPKKSISQLNQMTEDGIFVVCAIVDGLVDGEDWWYPACKCHRSVTRDS</sequence>
<reference evidence="1 2" key="1">
    <citation type="journal article" date="2018" name="Front. Plant Sci.">
        <title>Red Clover (Trifolium pratense) and Zigzag Clover (T. medium) - A Picture of Genomic Similarities and Differences.</title>
        <authorList>
            <person name="Dluhosova J."/>
            <person name="Istvanek J."/>
            <person name="Nedelnik J."/>
            <person name="Repkova J."/>
        </authorList>
    </citation>
    <scope>NUCLEOTIDE SEQUENCE [LARGE SCALE GENOMIC DNA]</scope>
    <source>
        <strain evidence="2">cv. 10/8</strain>
        <tissue evidence="1">Leaf</tissue>
    </source>
</reference>
<feature type="non-terminal residue" evidence="1">
    <location>
        <position position="130"/>
    </location>
</feature>
<comment type="caution">
    <text evidence="1">The sequence shown here is derived from an EMBL/GenBank/DDBJ whole genome shotgun (WGS) entry which is preliminary data.</text>
</comment>